<dbReference type="EMBL" id="SPUK01000053">
    <property type="protein sequence ID" value="TQV89949.1"/>
    <property type="molecule type" value="Genomic_DNA"/>
</dbReference>
<name>A0A545UKG1_9HYPO</name>
<accession>A0A545UKG1</accession>
<sequence length="258" mass="28188">MASRCSTTGAVHTGLRGLAEGDRSCNVQSARLGLGNVASRAGRWTRPRSMENGTIDGASYIFGDKQQDLGLARPRLPTCESRHCCIHAHPVTEPAESPAALCCSCFSCRALEPPIRSAHEPQAWLFYFVVLKRHHFSSPAGQNLEILVKWSQCPPRKLLQAVGLWADNPSPRRCYSGRSMPRGTELSPSDLSPTATAVRTARGEEIVDFAIKPRLCNGHAAAALYTMGWRRLQCKSRAAEGFNLSAYCTRKPCRGPVP</sequence>
<organism evidence="1 2">
    <name type="scientific">Cordyceps javanica</name>
    <dbReference type="NCBI Taxonomy" id="43265"/>
    <lineage>
        <taxon>Eukaryota</taxon>
        <taxon>Fungi</taxon>
        <taxon>Dikarya</taxon>
        <taxon>Ascomycota</taxon>
        <taxon>Pezizomycotina</taxon>
        <taxon>Sordariomycetes</taxon>
        <taxon>Hypocreomycetidae</taxon>
        <taxon>Hypocreales</taxon>
        <taxon>Cordycipitaceae</taxon>
        <taxon>Cordyceps</taxon>
    </lineage>
</organism>
<gene>
    <name evidence="1" type="ORF">IF1G_11389</name>
</gene>
<keyword evidence="2" id="KW-1185">Reference proteome</keyword>
<protein>
    <submittedName>
        <fullName evidence="1">Uncharacterized protein</fullName>
    </submittedName>
</protein>
<evidence type="ECO:0000313" key="2">
    <source>
        <dbReference type="Proteomes" id="UP000315783"/>
    </source>
</evidence>
<dbReference type="AlphaFoldDB" id="A0A545UKG1"/>
<comment type="caution">
    <text evidence="1">The sequence shown here is derived from an EMBL/GenBank/DDBJ whole genome shotgun (WGS) entry which is preliminary data.</text>
</comment>
<evidence type="ECO:0000313" key="1">
    <source>
        <dbReference type="EMBL" id="TQV89949.1"/>
    </source>
</evidence>
<proteinExistence type="predicted"/>
<dbReference type="Proteomes" id="UP000315783">
    <property type="component" value="Unassembled WGS sequence"/>
</dbReference>
<reference evidence="1 2" key="1">
    <citation type="journal article" date="2019" name="Appl. Microbiol. Biotechnol.">
        <title>Genome sequence of Isaria javanica and comparative genome analysis insights into family S53 peptidase evolution in fungal entomopathogens.</title>
        <authorList>
            <person name="Lin R."/>
            <person name="Zhang X."/>
            <person name="Xin B."/>
            <person name="Zou M."/>
            <person name="Gao Y."/>
            <person name="Qin F."/>
            <person name="Hu Q."/>
            <person name="Xie B."/>
            <person name="Cheng X."/>
        </authorList>
    </citation>
    <scope>NUCLEOTIDE SEQUENCE [LARGE SCALE GENOMIC DNA]</scope>
    <source>
        <strain evidence="1 2">IJ1G</strain>
    </source>
</reference>